<evidence type="ECO:0000259" key="1">
    <source>
        <dbReference type="Pfam" id="PF20241"/>
    </source>
</evidence>
<proteinExistence type="predicted"/>
<dbReference type="InterPro" id="IPR046533">
    <property type="entry name" value="DUF6598"/>
</dbReference>
<dbReference type="AlphaFoldDB" id="A0A8T0WWU4"/>
<comment type="caution">
    <text evidence="2">The sequence shown here is derived from an EMBL/GenBank/DDBJ whole genome shotgun (WGS) entry which is preliminary data.</text>
</comment>
<dbReference type="EMBL" id="CM029038">
    <property type="protein sequence ID" value="KAG2652310.1"/>
    <property type="molecule type" value="Genomic_DNA"/>
</dbReference>
<sequence>MQILCLTLPLLRHRNFATVPALMPRLSCPLRPLSFMASATSRWWLPVHARRVSPLMVFPYPPARGVSRFPSEPRNMVINSKVEGKESAKPYMGPSISSANVTVSQDRHSAATQGTKSIDTGGIILEVIAGDERSDKDACRVASETTCVKHDTLMQVVKNTDCVKEDQRSTADNHRVEIVASGDKVVSDDEEMTVNNILAKSRHRDGSIYRDMDTWWKQDYCIGNRNETRLEAMAFSNPTNCVIRNGTCMEHFPCCMLQILSIKLAKIPVDCRLVELYGYIAVRDDLDPLLNYIVKLSRDDPIVVEQQNSLDCIKPLLPSSKVYLILEKSITGSLINMAGPKRGIDMMDFTLIEYDMRVKTGEEEKDDLQLIDGASFIGPGIWNQPFTVHIPGDYGAVDITLSRLHSAVEATLEVLVSEVQISFDLSLSCLTSGLNKGIWLFNGTIAESCSLKRSVVAVLRESSIDLKIKIDALSSSSEQHCCSFHAKTHGHDTQEIMSAFAFISVKVTWSTLPDGLCR</sequence>
<reference evidence="2" key="1">
    <citation type="submission" date="2020-05" db="EMBL/GenBank/DDBJ databases">
        <title>WGS assembly of Panicum virgatum.</title>
        <authorList>
            <person name="Lovell J.T."/>
            <person name="Jenkins J."/>
            <person name="Shu S."/>
            <person name="Juenger T.E."/>
            <person name="Schmutz J."/>
        </authorList>
    </citation>
    <scope>NUCLEOTIDE SEQUENCE</scope>
    <source>
        <strain evidence="2">AP13</strain>
    </source>
</reference>
<gene>
    <name evidence="2" type="ORF">PVAP13_1NG365600</name>
</gene>
<protein>
    <recommendedName>
        <fullName evidence="1">DUF6598 domain-containing protein</fullName>
    </recommendedName>
</protein>
<evidence type="ECO:0000313" key="3">
    <source>
        <dbReference type="Proteomes" id="UP000823388"/>
    </source>
</evidence>
<keyword evidence="3" id="KW-1185">Reference proteome</keyword>
<organism evidence="2 3">
    <name type="scientific">Panicum virgatum</name>
    <name type="common">Blackwell switchgrass</name>
    <dbReference type="NCBI Taxonomy" id="38727"/>
    <lineage>
        <taxon>Eukaryota</taxon>
        <taxon>Viridiplantae</taxon>
        <taxon>Streptophyta</taxon>
        <taxon>Embryophyta</taxon>
        <taxon>Tracheophyta</taxon>
        <taxon>Spermatophyta</taxon>
        <taxon>Magnoliopsida</taxon>
        <taxon>Liliopsida</taxon>
        <taxon>Poales</taxon>
        <taxon>Poaceae</taxon>
        <taxon>PACMAD clade</taxon>
        <taxon>Panicoideae</taxon>
        <taxon>Panicodae</taxon>
        <taxon>Paniceae</taxon>
        <taxon>Panicinae</taxon>
        <taxon>Panicum</taxon>
        <taxon>Panicum sect. Hiantes</taxon>
    </lineage>
</organism>
<feature type="domain" description="DUF6598" evidence="1">
    <location>
        <begin position="256"/>
        <end position="507"/>
    </location>
</feature>
<dbReference type="Pfam" id="PF20241">
    <property type="entry name" value="DUF6598"/>
    <property type="match status" value="1"/>
</dbReference>
<dbReference type="Proteomes" id="UP000823388">
    <property type="component" value="Chromosome 1N"/>
</dbReference>
<evidence type="ECO:0000313" key="2">
    <source>
        <dbReference type="EMBL" id="KAG2652310.1"/>
    </source>
</evidence>
<dbReference type="PANTHER" id="PTHR33065:SF95">
    <property type="entry name" value="OS07G0646300 PROTEIN"/>
    <property type="match status" value="1"/>
</dbReference>
<accession>A0A8T0WWU4</accession>
<name>A0A8T0WWU4_PANVG</name>
<dbReference type="PANTHER" id="PTHR33065">
    <property type="entry name" value="OS07G0486400 PROTEIN"/>
    <property type="match status" value="1"/>
</dbReference>